<evidence type="ECO:0000313" key="3">
    <source>
        <dbReference type="Proteomes" id="UP000033260"/>
    </source>
</evidence>
<reference evidence="2 3" key="1">
    <citation type="submission" date="2015-02" db="EMBL/GenBank/DDBJ databases">
        <title>Complete Genome Sequencing of Pseudomonas putida S13.1.2.</title>
        <authorList>
            <person name="Chong T.M."/>
            <person name="Chan K.G."/>
            <person name="Dessaux Y."/>
        </authorList>
    </citation>
    <scope>NUCLEOTIDE SEQUENCE [LARGE SCALE GENOMIC DNA]</scope>
    <source>
        <strain evidence="2 3">S13.1.2</strain>
    </source>
</reference>
<gene>
    <name evidence="2" type="ORF">N805_24270</name>
</gene>
<proteinExistence type="predicted"/>
<protein>
    <recommendedName>
        <fullName evidence="4">Type III effector HopAC1</fullName>
    </recommendedName>
</protein>
<name>A0AAU8S307_PSEPU</name>
<dbReference type="Proteomes" id="UP000033260">
    <property type="component" value="Chromosome"/>
</dbReference>
<evidence type="ECO:0008006" key="4">
    <source>
        <dbReference type="Google" id="ProtNLM"/>
    </source>
</evidence>
<accession>A0AAU8S307</accession>
<dbReference type="RefSeq" id="WP_026034588.1">
    <property type="nucleotide sequence ID" value="NZ_CP010979.1"/>
</dbReference>
<dbReference type="EMBL" id="CP010979">
    <property type="protein sequence ID" value="AJQ50155.1"/>
    <property type="molecule type" value="Genomic_DNA"/>
</dbReference>
<evidence type="ECO:0000256" key="1">
    <source>
        <dbReference type="SAM" id="MobiDB-lite"/>
    </source>
</evidence>
<sequence>MPDSHPTPLNSFRQQVAAHFADRPSLRSVTARAAFEALTDRYPWIRTNHPRLQSLEGMTILHAPTDDGAARQSDLLDTLLAHFLHGTGLSFAASDQFSLAPPAIFRPQPQAPTIDLRMDVVGQAFDDMLTTLTESFQQAQVSFWNGCEGDSGVSRLRWLEQMIKAALLSTLERQGLCEDAKRLLYGWVAEDGSTPALQGLQVSLQKGGDAHHLVSADLLMIAERDEGSLVLWCQPSGTVRSFNDAPAFALALRDELADQHDFDTLSWACTPVQGDAFRYQAGQLLNAALQGIERVQLCSITQVSELERLYNQLCDPSLAFPEHTCIDRQAPAIPLPAWLAKASASDRFDYHRAMLALAARQALATGTTSPDDFEDLQQYTTRRLREQMTADHPGKAVPASDQLLISISQVVEISSLGPARLEPLKTVSLTELAISRLQPAQHEVATAVTAAGSQPVEGWLNLDYINRLVATLDVGGQYPLYIHQKLQDPVGRDQRIQRFAGEWRSSLLLDALQARIVGHLSEQACQALMLFCRNTTTATGPVRVAPLAFHCVRGATRANRVHGMFVILVEQPRTWILYRPLAARRRLRVYSSEALLMADVRAAGELQQSILAWLDDADRPIYDNGGFTRPHLHPQLSELADLLGAGAVLTEHTLAQMRAPATLAFAAWSDDLHTQLLQAHAEAMVLLASRQSVSNAQLRWAMVVQLGWMVFNTVTALLRGPAATVMWLVATVVSLKTDLSALAKGSPEEKVLAASDLLSNIAMLLVHVHTTAQPQRVQPEKNELYLGGPSPRQAGSAARQEQPQARAWQDPSQLPAPAPYKVSAWGNNHRIGNLTSTARNALLELRANVDLQGLVAQQQGRLRGLYKLDERYYVKLEDTPYEVEESYTGVRIIGPDTSAGDWQALGGAWDGYHIVGRERSTGPWLARWNGEWMLDLRLAGGMPRTRKGLLDENRATIVALQEERKRNDQAILKNETFIERYLELTKPYDDAARDVRRALREHPGIARSDLPETLQEQVRTVQTMRNEVRPHLLIISLTYEKQADLLGSQVRLFTQMSEPRFARLDPRSTSAVGRSQWAEQLLDTDLHLFHRLLDLTDYEVLRHQSAQLVKLPFGQEQGLLYLAYRDNVAAAYATHKRVLTVSERLDQNIALALNDTTLQFKDKQSKLEKIIGQRHYSTVISRGQVISDLAQLVVNREQLTRENFDELLRMQAGLRDRGFQAALLSHDGLAAENLPAEEQVEILGNAVREYQASLGKANYLLSMDEPALDTTRLEQYISELTALKSAAEHDLSTALLARQSGRPAQPRQLTYRRRPGRRKLIRTVKGRTILADYSAEGQLATQSDPVTQQTVQYQPRGAQWEPVPSAAPPRSNAYLRRVGASLLAQKTGKLALAARYSKEPNSLADLMDWQIQDMDDIARQLTAGPPEGQALAAQLNEAVEGLQAEKRRLLTDAYLNTRYPDSKALRYLHQQGQIEITLSNARKRLKANDYLDVYSIYRKQPRQMLWEAHFHYTSAQAAARAFAKGHLKFWEPRAMSREEKLERSLDPAERIHIYRGDLRLEQIEGVIPFPPD</sequence>
<feature type="region of interest" description="Disordered" evidence="1">
    <location>
        <begin position="772"/>
        <end position="815"/>
    </location>
</feature>
<evidence type="ECO:0000313" key="2">
    <source>
        <dbReference type="EMBL" id="AJQ50155.1"/>
    </source>
</evidence>
<organism evidence="2 3">
    <name type="scientific">Pseudomonas putida S13.1.2</name>
    <dbReference type="NCBI Taxonomy" id="1384061"/>
    <lineage>
        <taxon>Bacteria</taxon>
        <taxon>Pseudomonadati</taxon>
        <taxon>Pseudomonadota</taxon>
        <taxon>Gammaproteobacteria</taxon>
        <taxon>Pseudomonadales</taxon>
        <taxon>Pseudomonadaceae</taxon>
        <taxon>Pseudomonas</taxon>
    </lineage>
</organism>